<dbReference type="SUPFAM" id="SSF51735">
    <property type="entry name" value="NAD(P)-binding Rossmann-fold domains"/>
    <property type="match status" value="1"/>
</dbReference>
<evidence type="ECO:0000313" key="3">
    <source>
        <dbReference type="EMBL" id="MBM7587459.1"/>
    </source>
</evidence>
<dbReference type="InterPro" id="IPR002347">
    <property type="entry name" value="SDR_fam"/>
</dbReference>
<dbReference type="InterPro" id="IPR036291">
    <property type="entry name" value="NAD(P)-bd_dom_sf"/>
</dbReference>
<evidence type="ECO:0000313" key="4">
    <source>
        <dbReference type="Proteomes" id="UP001646157"/>
    </source>
</evidence>
<comment type="caution">
    <text evidence="3">The sequence shown here is derived from an EMBL/GenBank/DDBJ whole genome shotgun (WGS) entry which is preliminary data.</text>
</comment>
<organism evidence="3 4">
    <name type="scientific">Rossellomorea pakistanensis</name>
    <dbReference type="NCBI Taxonomy" id="992288"/>
    <lineage>
        <taxon>Bacteria</taxon>
        <taxon>Bacillati</taxon>
        <taxon>Bacillota</taxon>
        <taxon>Bacilli</taxon>
        <taxon>Bacillales</taxon>
        <taxon>Bacillaceae</taxon>
        <taxon>Rossellomorea</taxon>
    </lineage>
</organism>
<keyword evidence="2" id="KW-0560">Oxidoreductase</keyword>
<comment type="similarity">
    <text evidence="1">Belongs to the short-chain dehydrogenases/reductases (SDR) family.</text>
</comment>
<protein>
    <submittedName>
        <fullName evidence="3">NAD(P)-dependent dehydrogenase (Short-subunit alcohol dehydrogenase family)</fullName>
    </submittedName>
</protein>
<accession>A0ABS2NI07</accession>
<dbReference type="Gene3D" id="3.40.50.720">
    <property type="entry name" value="NAD(P)-binding Rossmann-like Domain"/>
    <property type="match status" value="1"/>
</dbReference>
<evidence type="ECO:0000256" key="2">
    <source>
        <dbReference type="ARBA" id="ARBA00023002"/>
    </source>
</evidence>
<dbReference type="RefSeq" id="WP_275583416.1">
    <property type="nucleotide sequence ID" value="NZ_JAFBDZ010000004.1"/>
</dbReference>
<name>A0ABS2NI07_9BACI</name>
<keyword evidence="4" id="KW-1185">Reference proteome</keyword>
<dbReference type="Proteomes" id="UP001646157">
    <property type="component" value="Unassembled WGS sequence"/>
</dbReference>
<gene>
    <name evidence="3" type="ORF">JOC86_004032</name>
</gene>
<dbReference type="EMBL" id="JAFBDZ010000004">
    <property type="protein sequence ID" value="MBM7587459.1"/>
    <property type="molecule type" value="Genomic_DNA"/>
</dbReference>
<proteinExistence type="inferred from homology"/>
<evidence type="ECO:0000256" key="1">
    <source>
        <dbReference type="ARBA" id="ARBA00006484"/>
    </source>
</evidence>
<sequence length="49" mass="5049">MQPLHNKVAVVTGGSRGIGAATAILFAKAGADIVINYYSSKEDALNVLC</sequence>
<dbReference type="Pfam" id="PF00106">
    <property type="entry name" value="adh_short"/>
    <property type="match status" value="1"/>
</dbReference>
<dbReference type="PANTHER" id="PTHR48107">
    <property type="entry name" value="NADPH-DEPENDENT ALDEHYDE REDUCTASE-LIKE PROTEIN, CHLOROPLASTIC-RELATED"/>
    <property type="match status" value="1"/>
</dbReference>
<reference evidence="3 4" key="1">
    <citation type="submission" date="2021-01" db="EMBL/GenBank/DDBJ databases">
        <title>Genomic Encyclopedia of Type Strains, Phase IV (KMG-IV): sequencing the most valuable type-strain genomes for metagenomic binning, comparative biology and taxonomic classification.</title>
        <authorList>
            <person name="Goeker M."/>
        </authorList>
    </citation>
    <scope>NUCLEOTIDE SEQUENCE [LARGE SCALE GENOMIC DNA]</scope>
    <source>
        <strain evidence="3 4">DSM 24834</strain>
    </source>
</reference>